<evidence type="ECO:0000313" key="2">
    <source>
        <dbReference type="Proteomes" id="UP001500236"/>
    </source>
</evidence>
<accession>A0ABP6LZC3</accession>
<reference evidence="2" key="1">
    <citation type="journal article" date="2019" name="Int. J. Syst. Evol. Microbiol.">
        <title>The Global Catalogue of Microorganisms (GCM) 10K type strain sequencing project: providing services to taxonomists for standard genome sequencing and annotation.</title>
        <authorList>
            <consortium name="The Broad Institute Genomics Platform"/>
            <consortium name="The Broad Institute Genome Sequencing Center for Infectious Disease"/>
            <person name="Wu L."/>
            <person name="Ma J."/>
        </authorList>
    </citation>
    <scope>NUCLEOTIDE SEQUENCE [LARGE SCALE GENOMIC DNA]</scope>
    <source>
        <strain evidence="2">JCM 14309</strain>
    </source>
</reference>
<dbReference type="EMBL" id="BAAAVT010000010">
    <property type="protein sequence ID" value="GAA3065249.1"/>
    <property type="molecule type" value="Genomic_DNA"/>
</dbReference>
<keyword evidence="2" id="KW-1185">Reference proteome</keyword>
<dbReference type="Gene3D" id="3.40.50.12780">
    <property type="entry name" value="N-terminal domain of ligase-like"/>
    <property type="match status" value="1"/>
</dbReference>
<proteinExistence type="predicted"/>
<evidence type="ECO:0008006" key="3">
    <source>
        <dbReference type="Google" id="ProtNLM"/>
    </source>
</evidence>
<dbReference type="PANTHER" id="PTHR43845">
    <property type="entry name" value="BLR5969 PROTEIN"/>
    <property type="match status" value="1"/>
</dbReference>
<gene>
    <name evidence="1" type="ORF">GCM10010529_17740</name>
</gene>
<sequence>MAPSTLLSSLKALRLRPVVPDEAQAHLRRLPIRRGPVNIARQVMLRSANLGLTAAYRLYRADPLLWRFTARNYHPALERFAQLNAWMICQHASLDVPAYQDYLARTGYRFSWWDLTSYTPTSKDEYVRRYEEAPRCWRGRIDVAGTVVDESSGSSGTPFNWMRSKQELDTVHKNVAGYVTMLFGEENLFCINAFSMGAWATGTNTGQAMAKIAMVKNTGPDLEKILDTLRHFGPGFTYLITAYPPFLKHLADRLDAAGEEFADFRLNGFVGGEAMTEGLRDHLERRFHRVYAGYGASDLTIGMGGETDLSVTLRRELISNPDFRERVLGEEETRIPMVFQYNPLETFLETTEDDELVVTINSAAVMSPRLRYNIGDEARLLTFPEMVQLTADFPDLVPRLKRAYRHQRMKLPFLLLFGRSDSTISYMGANIYPVDVQNGLYRDPEVARLIESFQIELQQTGDLEHRPALHVQLRDPEFFPDAALADGARERLAETIATGVLEHLASVSRDVAESLEEDPSAAELLVHVHPWRSGPFTDDVSRRKIKNVYLRRSEG</sequence>
<dbReference type="PANTHER" id="PTHR43845:SF1">
    <property type="entry name" value="BLR5969 PROTEIN"/>
    <property type="match status" value="1"/>
</dbReference>
<dbReference type="RefSeq" id="WP_344681692.1">
    <property type="nucleotide sequence ID" value="NZ_BAAAVT010000010.1"/>
</dbReference>
<evidence type="ECO:0000313" key="1">
    <source>
        <dbReference type="EMBL" id="GAA3065249.1"/>
    </source>
</evidence>
<comment type="caution">
    <text evidence="1">The sequence shown here is derived from an EMBL/GenBank/DDBJ whole genome shotgun (WGS) entry which is preliminary data.</text>
</comment>
<dbReference type="SUPFAM" id="SSF56801">
    <property type="entry name" value="Acetyl-CoA synthetase-like"/>
    <property type="match status" value="1"/>
</dbReference>
<name>A0ABP6LZC3_9MICC</name>
<protein>
    <recommendedName>
        <fullName evidence="3">Phenylacetate-CoA ligase</fullName>
    </recommendedName>
</protein>
<dbReference type="Proteomes" id="UP001500236">
    <property type="component" value="Unassembled WGS sequence"/>
</dbReference>
<dbReference type="InterPro" id="IPR042099">
    <property type="entry name" value="ANL_N_sf"/>
</dbReference>
<organism evidence="1 2">
    <name type="scientific">Nesterenkonia aethiopica</name>
    <dbReference type="NCBI Taxonomy" id="269144"/>
    <lineage>
        <taxon>Bacteria</taxon>
        <taxon>Bacillati</taxon>
        <taxon>Actinomycetota</taxon>
        <taxon>Actinomycetes</taxon>
        <taxon>Micrococcales</taxon>
        <taxon>Micrococcaceae</taxon>
        <taxon>Nesterenkonia</taxon>
    </lineage>
</organism>